<dbReference type="PANTHER" id="PTHR30193">
    <property type="entry name" value="ABC TRANSPORTER PERMEASE PROTEIN"/>
    <property type="match status" value="1"/>
</dbReference>
<feature type="region of interest" description="Disordered" evidence="8">
    <location>
        <begin position="1"/>
        <end position="33"/>
    </location>
</feature>
<evidence type="ECO:0000313" key="11">
    <source>
        <dbReference type="Proteomes" id="UP000199103"/>
    </source>
</evidence>
<feature type="domain" description="ABC transmembrane type-1" evidence="9">
    <location>
        <begin position="110"/>
        <end position="322"/>
    </location>
</feature>
<keyword evidence="4 7" id="KW-0812">Transmembrane</keyword>
<keyword evidence="5 7" id="KW-1133">Transmembrane helix</keyword>
<keyword evidence="6 7" id="KW-0472">Membrane</keyword>
<dbReference type="Gene3D" id="1.10.3720.10">
    <property type="entry name" value="MetI-like"/>
    <property type="match status" value="1"/>
</dbReference>
<dbReference type="EMBL" id="LT629772">
    <property type="protein sequence ID" value="SDT37003.1"/>
    <property type="molecule type" value="Genomic_DNA"/>
</dbReference>
<feature type="transmembrane region" description="Helical" evidence="7">
    <location>
        <begin position="195"/>
        <end position="219"/>
    </location>
</feature>
<gene>
    <name evidence="10" type="ORF">SAMN04489812_5443</name>
</gene>
<dbReference type="RefSeq" id="WP_231920063.1">
    <property type="nucleotide sequence ID" value="NZ_LT629772.1"/>
</dbReference>
<dbReference type="GO" id="GO:0055085">
    <property type="term" value="P:transmembrane transport"/>
    <property type="evidence" value="ECO:0007669"/>
    <property type="project" value="InterPro"/>
</dbReference>
<reference evidence="10 11" key="1">
    <citation type="submission" date="2016-10" db="EMBL/GenBank/DDBJ databases">
        <authorList>
            <person name="de Groot N.N."/>
        </authorList>
    </citation>
    <scope>NUCLEOTIDE SEQUENCE [LARGE SCALE GENOMIC DNA]</scope>
    <source>
        <strain evidence="10 11">DSM 21800</strain>
    </source>
</reference>
<dbReference type="GO" id="GO:0005886">
    <property type="term" value="C:plasma membrane"/>
    <property type="evidence" value="ECO:0007669"/>
    <property type="project" value="UniProtKB-SubCell"/>
</dbReference>
<dbReference type="InterPro" id="IPR051393">
    <property type="entry name" value="ABC_transporter_permease"/>
</dbReference>
<evidence type="ECO:0000256" key="6">
    <source>
        <dbReference type="ARBA" id="ARBA00023136"/>
    </source>
</evidence>
<feature type="transmembrane region" description="Helical" evidence="7">
    <location>
        <begin position="48"/>
        <end position="69"/>
    </location>
</feature>
<dbReference type="SUPFAM" id="SSF161098">
    <property type="entry name" value="MetI-like"/>
    <property type="match status" value="1"/>
</dbReference>
<dbReference type="CDD" id="cd06261">
    <property type="entry name" value="TM_PBP2"/>
    <property type="match status" value="1"/>
</dbReference>
<organism evidence="10 11">
    <name type="scientific">Microlunatus soli</name>
    <dbReference type="NCBI Taxonomy" id="630515"/>
    <lineage>
        <taxon>Bacteria</taxon>
        <taxon>Bacillati</taxon>
        <taxon>Actinomycetota</taxon>
        <taxon>Actinomycetes</taxon>
        <taxon>Propionibacteriales</taxon>
        <taxon>Propionibacteriaceae</taxon>
        <taxon>Microlunatus</taxon>
    </lineage>
</organism>
<evidence type="ECO:0000313" key="10">
    <source>
        <dbReference type="EMBL" id="SDT37003.1"/>
    </source>
</evidence>
<feature type="transmembrane region" description="Helical" evidence="7">
    <location>
        <begin position="304"/>
        <end position="326"/>
    </location>
</feature>
<protein>
    <submittedName>
        <fullName evidence="10">Carbohydrate ABC transporter membrane protein 1, CUT1 family</fullName>
    </submittedName>
</protein>
<dbReference type="STRING" id="630515.SAMN04489812_5443"/>
<evidence type="ECO:0000259" key="9">
    <source>
        <dbReference type="PROSITE" id="PS50928"/>
    </source>
</evidence>
<dbReference type="InterPro" id="IPR000515">
    <property type="entry name" value="MetI-like"/>
</dbReference>
<proteinExistence type="inferred from homology"/>
<keyword evidence="2 7" id="KW-0813">Transport</keyword>
<feature type="transmembrane region" description="Helical" evidence="7">
    <location>
        <begin position="149"/>
        <end position="168"/>
    </location>
</feature>
<dbReference type="PANTHER" id="PTHR30193:SF37">
    <property type="entry name" value="INNER MEMBRANE ABC TRANSPORTER PERMEASE PROTEIN YCJO"/>
    <property type="match status" value="1"/>
</dbReference>
<dbReference type="AlphaFoldDB" id="A0A1H1ZTL8"/>
<feature type="transmembrane region" description="Helical" evidence="7">
    <location>
        <begin position="239"/>
        <end position="259"/>
    </location>
</feature>
<evidence type="ECO:0000256" key="8">
    <source>
        <dbReference type="SAM" id="MobiDB-lite"/>
    </source>
</evidence>
<keyword evidence="11" id="KW-1185">Reference proteome</keyword>
<feature type="transmembrane region" description="Helical" evidence="7">
    <location>
        <begin position="114"/>
        <end position="137"/>
    </location>
</feature>
<sequence>MSSETTEVGSGPVARPPVPLDTTDPSDELIGPLDARRRPGAVRRRRRGYLLFIAFALPNLALIAVFAYWPIIENVYLSFTDWDFISPEAGFVGLLNYTGLFSSWAFPTVLLRTLVWVLAVVVVTMVLGLALALLFSLRIKGTTAVQSLAFSPHVLSGAAIATIWLFIFDPNHGLSRMLFNVVGADSPDWTTDASWALPALIIVSIWKGLGFVAIVYLVGIQQIPAEVLEAARIDGAGRIASFLQVIFPLLSPTTFFLIVTQTISAFQAFDVIAMMTGGGPAGATTTLSWFIYDEAFNRTNVGVSSAASMILFVVLMVITAVQFRFVERRVHY</sequence>
<evidence type="ECO:0000256" key="1">
    <source>
        <dbReference type="ARBA" id="ARBA00004651"/>
    </source>
</evidence>
<evidence type="ECO:0000256" key="2">
    <source>
        <dbReference type="ARBA" id="ARBA00022448"/>
    </source>
</evidence>
<keyword evidence="3" id="KW-1003">Cell membrane</keyword>
<dbReference type="Pfam" id="PF00528">
    <property type="entry name" value="BPD_transp_1"/>
    <property type="match status" value="1"/>
</dbReference>
<comment type="similarity">
    <text evidence="7">Belongs to the binding-protein-dependent transport system permease family.</text>
</comment>
<evidence type="ECO:0000256" key="3">
    <source>
        <dbReference type="ARBA" id="ARBA00022475"/>
    </source>
</evidence>
<evidence type="ECO:0000256" key="5">
    <source>
        <dbReference type="ARBA" id="ARBA00022989"/>
    </source>
</evidence>
<comment type="subcellular location">
    <subcellularLocation>
        <location evidence="1 7">Cell membrane</location>
        <topology evidence="1 7">Multi-pass membrane protein</topology>
    </subcellularLocation>
</comment>
<dbReference type="InterPro" id="IPR035906">
    <property type="entry name" value="MetI-like_sf"/>
</dbReference>
<accession>A0A1H1ZTL8</accession>
<dbReference type="Proteomes" id="UP000199103">
    <property type="component" value="Chromosome I"/>
</dbReference>
<evidence type="ECO:0000256" key="7">
    <source>
        <dbReference type="RuleBase" id="RU363032"/>
    </source>
</evidence>
<dbReference type="PROSITE" id="PS50928">
    <property type="entry name" value="ABC_TM1"/>
    <property type="match status" value="1"/>
</dbReference>
<feature type="transmembrane region" description="Helical" evidence="7">
    <location>
        <begin position="271"/>
        <end position="292"/>
    </location>
</feature>
<name>A0A1H1ZTL8_9ACTN</name>
<evidence type="ECO:0000256" key="4">
    <source>
        <dbReference type="ARBA" id="ARBA00022692"/>
    </source>
</evidence>